<evidence type="ECO:0000313" key="3">
    <source>
        <dbReference type="Proteomes" id="UP001146120"/>
    </source>
</evidence>
<name>A0AAV2YJC3_9STRA</name>
<sequence length="28" mass="3367">MTVRDCSRSPNWSTQTYKSVESRTRSRF</sequence>
<reference evidence="2" key="1">
    <citation type="submission" date="2022-11" db="EMBL/GenBank/DDBJ databases">
        <authorList>
            <person name="Morgan W.R."/>
            <person name="Tartar A."/>
        </authorList>
    </citation>
    <scope>NUCLEOTIDE SEQUENCE</scope>
    <source>
        <strain evidence="2">ARSEF 373</strain>
    </source>
</reference>
<dbReference type="EMBL" id="DAKRPA010000319">
    <property type="protein sequence ID" value="DAZ93398.1"/>
    <property type="molecule type" value="Genomic_DNA"/>
</dbReference>
<feature type="compositionally biased region" description="Polar residues" evidence="1">
    <location>
        <begin position="8"/>
        <end position="19"/>
    </location>
</feature>
<reference evidence="2" key="2">
    <citation type="journal article" date="2023" name="Microbiol Resour">
        <title>Decontamination and Annotation of the Draft Genome Sequence of the Oomycete Lagenidium giganteum ARSEF 373.</title>
        <authorList>
            <person name="Morgan W.R."/>
            <person name="Tartar A."/>
        </authorList>
    </citation>
    <scope>NUCLEOTIDE SEQUENCE</scope>
    <source>
        <strain evidence="2">ARSEF 373</strain>
    </source>
</reference>
<proteinExistence type="predicted"/>
<keyword evidence="3" id="KW-1185">Reference proteome</keyword>
<protein>
    <submittedName>
        <fullName evidence="2">Uncharacterized protein</fullName>
    </submittedName>
</protein>
<evidence type="ECO:0000313" key="2">
    <source>
        <dbReference type="EMBL" id="DAZ93398.1"/>
    </source>
</evidence>
<comment type="caution">
    <text evidence="2">The sequence shown here is derived from an EMBL/GenBank/DDBJ whole genome shotgun (WGS) entry which is preliminary data.</text>
</comment>
<dbReference type="Proteomes" id="UP001146120">
    <property type="component" value="Unassembled WGS sequence"/>
</dbReference>
<feature type="region of interest" description="Disordered" evidence="1">
    <location>
        <begin position="1"/>
        <end position="28"/>
    </location>
</feature>
<organism evidence="2 3">
    <name type="scientific">Lagenidium giganteum</name>
    <dbReference type="NCBI Taxonomy" id="4803"/>
    <lineage>
        <taxon>Eukaryota</taxon>
        <taxon>Sar</taxon>
        <taxon>Stramenopiles</taxon>
        <taxon>Oomycota</taxon>
        <taxon>Peronosporomycetes</taxon>
        <taxon>Pythiales</taxon>
        <taxon>Pythiaceae</taxon>
    </lineage>
</organism>
<dbReference type="AlphaFoldDB" id="A0AAV2YJC3"/>
<accession>A0AAV2YJC3</accession>
<evidence type="ECO:0000256" key="1">
    <source>
        <dbReference type="SAM" id="MobiDB-lite"/>
    </source>
</evidence>
<gene>
    <name evidence="2" type="ORF">N0F65_009717</name>
</gene>